<dbReference type="GO" id="GO:0006043">
    <property type="term" value="P:glucosamine catabolic process"/>
    <property type="evidence" value="ECO:0007669"/>
    <property type="project" value="TreeGrafter"/>
</dbReference>
<dbReference type="GO" id="GO:0019262">
    <property type="term" value="P:N-acetylneuraminate catabolic process"/>
    <property type="evidence" value="ECO:0007669"/>
    <property type="project" value="TreeGrafter"/>
</dbReference>
<dbReference type="PANTHER" id="PTHR11280">
    <property type="entry name" value="GLUCOSAMINE-6-PHOSPHATE ISOMERASE"/>
    <property type="match status" value="1"/>
</dbReference>
<dbReference type="GO" id="GO:0004342">
    <property type="term" value="F:glucosamine-6-phosphate deaminase activity"/>
    <property type="evidence" value="ECO:0007669"/>
    <property type="project" value="InterPro"/>
</dbReference>
<gene>
    <name evidence="2" type="ORF">METZ01_LOCUS111743</name>
</gene>
<dbReference type="InterPro" id="IPR006148">
    <property type="entry name" value="Glc/Gal-6P_isomerase"/>
</dbReference>
<protein>
    <recommendedName>
        <fullName evidence="1">Glucosamine/galactosamine-6-phosphate isomerase domain-containing protein</fullName>
    </recommendedName>
</protein>
<dbReference type="InterPro" id="IPR037171">
    <property type="entry name" value="NagB/RpiA_transferase-like"/>
</dbReference>
<reference evidence="2" key="1">
    <citation type="submission" date="2018-05" db="EMBL/GenBank/DDBJ databases">
        <authorList>
            <person name="Lanie J.A."/>
            <person name="Ng W.-L."/>
            <person name="Kazmierczak K.M."/>
            <person name="Andrzejewski T.M."/>
            <person name="Davidsen T.M."/>
            <person name="Wayne K.J."/>
            <person name="Tettelin H."/>
            <person name="Glass J.I."/>
            <person name="Rusch D."/>
            <person name="Podicherti R."/>
            <person name="Tsui H.-C.T."/>
            <person name="Winkler M.E."/>
        </authorList>
    </citation>
    <scope>NUCLEOTIDE SEQUENCE</scope>
</reference>
<organism evidence="2">
    <name type="scientific">marine metagenome</name>
    <dbReference type="NCBI Taxonomy" id="408172"/>
    <lineage>
        <taxon>unclassified sequences</taxon>
        <taxon>metagenomes</taxon>
        <taxon>ecological metagenomes</taxon>
    </lineage>
</organism>
<name>A0A381X269_9ZZZZ</name>
<feature type="domain" description="Glucosamine/galactosamine-6-phosphate isomerase" evidence="1">
    <location>
        <begin position="23"/>
        <end position="248"/>
    </location>
</feature>
<dbReference type="Pfam" id="PF01182">
    <property type="entry name" value="Glucosamine_iso"/>
    <property type="match status" value="1"/>
</dbReference>
<dbReference type="GO" id="GO:0006046">
    <property type="term" value="P:N-acetylglucosamine catabolic process"/>
    <property type="evidence" value="ECO:0007669"/>
    <property type="project" value="TreeGrafter"/>
</dbReference>
<dbReference type="EMBL" id="UINC01013666">
    <property type="protein sequence ID" value="SVA58889.1"/>
    <property type="molecule type" value="Genomic_DNA"/>
</dbReference>
<dbReference type="CDD" id="cd01399">
    <property type="entry name" value="GlcN6P_deaminase"/>
    <property type="match status" value="1"/>
</dbReference>
<evidence type="ECO:0000313" key="2">
    <source>
        <dbReference type="EMBL" id="SVA58889.1"/>
    </source>
</evidence>
<dbReference type="AlphaFoldDB" id="A0A381X269"/>
<dbReference type="InterPro" id="IPR004547">
    <property type="entry name" value="Glucosamine6P_isomerase"/>
</dbReference>
<evidence type="ECO:0000259" key="1">
    <source>
        <dbReference type="Pfam" id="PF01182"/>
    </source>
</evidence>
<dbReference type="SUPFAM" id="SSF100950">
    <property type="entry name" value="NagB/RpiA/CoA transferase-like"/>
    <property type="match status" value="1"/>
</dbReference>
<dbReference type="Gene3D" id="3.40.50.1360">
    <property type="match status" value="1"/>
</dbReference>
<dbReference type="GO" id="GO:0005737">
    <property type="term" value="C:cytoplasm"/>
    <property type="evidence" value="ECO:0007669"/>
    <property type="project" value="TreeGrafter"/>
</dbReference>
<dbReference type="PANTHER" id="PTHR11280:SF6">
    <property type="entry name" value="GLUCOSAMINE-6-PHOSPHATE ISOMERASE NAGB"/>
    <property type="match status" value="1"/>
</dbReference>
<accession>A0A381X269</accession>
<dbReference type="GO" id="GO:0005975">
    <property type="term" value="P:carbohydrate metabolic process"/>
    <property type="evidence" value="ECO:0007669"/>
    <property type="project" value="InterPro"/>
</dbReference>
<sequence length="262" mass="28845">MSETRQPIKTFTADSLPVRVYATEANMATDVAHTVHGYLVDTICSKGEAAAILATGNSQIQFLQTLVDLGGVDWSKMTLFHMDEYLGVDENHSACFRRYMRERVESQVAPKVFHYLGGDAPEPIAECERYEALLNAQPIDLCCMGVGENGHIAFNDPPVANFEDERLVKIVELDVACRMQQVNEGHFPDLKAVPKYALTLTVPALCSAKKVVCVAPESRKAKAIQALLEGPVSTDCPASFLRTQEQATLFIDTDSADLLEDY</sequence>
<dbReference type="GO" id="GO:0042802">
    <property type="term" value="F:identical protein binding"/>
    <property type="evidence" value="ECO:0007669"/>
    <property type="project" value="TreeGrafter"/>
</dbReference>
<proteinExistence type="predicted"/>